<comment type="caution">
    <text evidence="3">The sequence shown here is derived from an EMBL/GenBank/DDBJ whole genome shotgun (WGS) entry which is preliminary data.</text>
</comment>
<dbReference type="Gene3D" id="1.10.260.40">
    <property type="entry name" value="lambda repressor-like DNA-binding domains"/>
    <property type="match status" value="1"/>
</dbReference>
<name>A0A7V4A1Z4_9DEIN</name>
<dbReference type="Pfam" id="PF01381">
    <property type="entry name" value="HTH_3"/>
    <property type="match status" value="1"/>
</dbReference>
<protein>
    <submittedName>
        <fullName evidence="3">XRE family transcriptional regulator</fullName>
    </submittedName>
</protein>
<dbReference type="AlphaFoldDB" id="A0A7V4A1Z4"/>
<proteinExistence type="predicted"/>
<feature type="domain" description="HTH cro/C1-type" evidence="2">
    <location>
        <begin position="25"/>
        <end position="79"/>
    </location>
</feature>
<reference evidence="3" key="1">
    <citation type="journal article" date="2020" name="mSystems">
        <title>Genome- and Community-Level Interaction Insights into Carbon Utilization and Element Cycling Functions of Hydrothermarchaeota in Hydrothermal Sediment.</title>
        <authorList>
            <person name="Zhou Z."/>
            <person name="Liu Y."/>
            <person name="Xu W."/>
            <person name="Pan J."/>
            <person name="Luo Z.H."/>
            <person name="Li M."/>
        </authorList>
    </citation>
    <scope>NUCLEOTIDE SEQUENCE [LARGE SCALE GENOMIC DNA]</scope>
    <source>
        <strain evidence="3">SpSt-679</strain>
    </source>
</reference>
<evidence type="ECO:0000259" key="2">
    <source>
        <dbReference type="PROSITE" id="PS50943"/>
    </source>
</evidence>
<dbReference type="EMBL" id="DTCX01000390">
    <property type="protein sequence ID" value="HGL50322.1"/>
    <property type="molecule type" value="Genomic_DNA"/>
</dbReference>
<organism evidence="3">
    <name type="scientific">Thermus tengchongensis</name>
    <dbReference type="NCBI Taxonomy" id="1214928"/>
    <lineage>
        <taxon>Bacteria</taxon>
        <taxon>Thermotogati</taxon>
        <taxon>Deinococcota</taxon>
        <taxon>Deinococci</taxon>
        <taxon>Thermales</taxon>
        <taxon>Thermaceae</taxon>
        <taxon>Thermus</taxon>
    </lineage>
</organism>
<gene>
    <name evidence="3" type="ORF">ENU54_06970</name>
</gene>
<sequence>MNSVKHLEQVDGAANLCYARGMNGLRALRKAKNLGIKRLARRMGVCPSAISRWEHGSRFPNRESLLRLAEALEVPVELVVSLLMREVDDNGPDGPEALEEPLGIGASGSPMAPEKGAATADPVA</sequence>
<dbReference type="InterPro" id="IPR010982">
    <property type="entry name" value="Lambda_DNA-bd_dom_sf"/>
</dbReference>
<dbReference type="PROSITE" id="PS50943">
    <property type="entry name" value="HTH_CROC1"/>
    <property type="match status" value="1"/>
</dbReference>
<dbReference type="InterPro" id="IPR001387">
    <property type="entry name" value="Cro/C1-type_HTH"/>
</dbReference>
<evidence type="ECO:0000256" key="1">
    <source>
        <dbReference type="SAM" id="MobiDB-lite"/>
    </source>
</evidence>
<accession>A0A7V4A1Z4</accession>
<dbReference type="CDD" id="cd00093">
    <property type="entry name" value="HTH_XRE"/>
    <property type="match status" value="1"/>
</dbReference>
<dbReference type="SMART" id="SM00530">
    <property type="entry name" value="HTH_XRE"/>
    <property type="match status" value="1"/>
</dbReference>
<dbReference type="SUPFAM" id="SSF47413">
    <property type="entry name" value="lambda repressor-like DNA-binding domains"/>
    <property type="match status" value="1"/>
</dbReference>
<feature type="region of interest" description="Disordered" evidence="1">
    <location>
        <begin position="89"/>
        <end position="124"/>
    </location>
</feature>
<evidence type="ECO:0000313" key="3">
    <source>
        <dbReference type="EMBL" id="HGL50322.1"/>
    </source>
</evidence>
<dbReference type="GO" id="GO:0003677">
    <property type="term" value="F:DNA binding"/>
    <property type="evidence" value="ECO:0007669"/>
    <property type="project" value="InterPro"/>
</dbReference>